<dbReference type="Pfam" id="PF12859">
    <property type="entry name" value="ANAPC1"/>
    <property type="match status" value="2"/>
</dbReference>
<dbReference type="GO" id="GO:0005680">
    <property type="term" value="C:anaphase-promoting complex"/>
    <property type="evidence" value="ECO:0007669"/>
    <property type="project" value="InterPro"/>
</dbReference>
<feature type="region of interest" description="Disordered" evidence="6">
    <location>
        <begin position="336"/>
        <end position="360"/>
    </location>
</feature>
<keyword evidence="5" id="KW-0131">Cell cycle</keyword>
<evidence type="ECO:0000256" key="1">
    <source>
        <dbReference type="ARBA" id="ARBA00010547"/>
    </source>
</evidence>
<dbReference type="GO" id="GO:0051301">
    <property type="term" value="P:cell division"/>
    <property type="evidence" value="ECO:0007669"/>
    <property type="project" value="UniProtKB-KW"/>
</dbReference>
<evidence type="ECO:0000259" key="7">
    <source>
        <dbReference type="Pfam" id="PF12859"/>
    </source>
</evidence>
<dbReference type="GO" id="GO:0070979">
    <property type="term" value="P:protein K11-linked ubiquitination"/>
    <property type="evidence" value="ECO:0007669"/>
    <property type="project" value="TreeGrafter"/>
</dbReference>
<evidence type="ECO:0000256" key="2">
    <source>
        <dbReference type="ARBA" id="ARBA00022618"/>
    </source>
</evidence>
<keyword evidence="2" id="KW-0132">Cell division</keyword>
<evidence type="ECO:0000256" key="4">
    <source>
        <dbReference type="ARBA" id="ARBA00022776"/>
    </source>
</evidence>
<evidence type="ECO:0000256" key="3">
    <source>
        <dbReference type="ARBA" id="ARBA00022737"/>
    </source>
</evidence>
<reference evidence="9" key="1">
    <citation type="journal article" date="2016" name="Proc. Natl. Acad. Sci. U.S.A.">
        <title>Lipid metabolic changes in an early divergent fungus govern the establishment of a mutualistic symbiosis with endobacteria.</title>
        <authorList>
            <person name="Lastovetsky O.A."/>
            <person name="Gaspar M.L."/>
            <person name="Mondo S.J."/>
            <person name="LaButti K.M."/>
            <person name="Sandor L."/>
            <person name="Grigoriev I.V."/>
            <person name="Henry S.A."/>
            <person name="Pawlowska T.E."/>
        </authorList>
    </citation>
    <scope>NUCLEOTIDE SEQUENCE [LARGE SCALE GENOMIC DNA]</scope>
    <source>
        <strain evidence="9">ATCC 52814</strain>
    </source>
</reference>
<dbReference type="InterPro" id="IPR048971">
    <property type="entry name" value="Apc1_3rd"/>
</dbReference>
<dbReference type="GO" id="GO:0060090">
    <property type="term" value="F:molecular adaptor activity"/>
    <property type="evidence" value="ECO:0007669"/>
    <property type="project" value="TreeGrafter"/>
</dbReference>
<dbReference type="PANTHER" id="PTHR12827:SF3">
    <property type="entry name" value="ANAPHASE-PROMOTING COMPLEX SUBUNIT 1"/>
    <property type="match status" value="1"/>
</dbReference>
<comment type="similarity">
    <text evidence="1">Belongs to the APC1 family.</text>
</comment>
<dbReference type="Gene3D" id="1.25.10.10">
    <property type="entry name" value="Leucine-rich Repeat Variant"/>
    <property type="match status" value="2"/>
</dbReference>
<protein>
    <submittedName>
        <fullName evidence="9">Uncharacterized protein</fullName>
    </submittedName>
</protein>
<dbReference type="InterPro" id="IPR024990">
    <property type="entry name" value="Apc1"/>
</dbReference>
<dbReference type="Proteomes" id="UP000242414">
    <property type="component" value="Unassembled WGS sequence"/>
</dbReference>
<dbReference type="VEuPathDB" id="FungiDB:BCV72DRAFT_268464"/>
<name>A0A1X0RFR1_RHIZD</name>
<dbReference type="PANTHER" id="PTHR12827">
    <property type="entry name" value="MEIOTIC CHECKPOINT REGULATOR TSG24 FAMILY MEMBER"/>
    <property type="match status" value="1"/>
</dbReference>
<feature type="domain" description="Anaphase-promoting complex subunit 1 N-terminal" evidence="7">
    <location>
        <begin position="73"/>
        <end position="414"/>
    </location>
</feature>
<dbReference type="GO" id="GO:0007091">
    <property type="term" value="P:metaphase/anaphase transition of mitotic cell cycle"/>
    <property type="evidence" value="ECO:0007669"/>
    <property type="project" value="TreeGrafter"/>
</dbReference>
<accession>A0A1X0RFR1</accession>
<evidence type="ECO:0000256" key="5">
    <source>
        <dbReference type="ARBA" id="ARBA00023306"/>
    </source>
</evidence>
<dbReference type="InterPro" id="IPR011989">
    <property type="entry name" value="ARM-like"/>
</dbReference>
<feature type="domain" description="Anaphase-promoting complex subunit 1 N-terminal" evidence="7">
    <location>
        <begin position="422"/>
        <end position="605"/>
    </location>
</feature>
<dbReference type="InterPro" id="IPR049255">
    <property type="entry name" value="Apc1_N"/>
</dbReference>
<sequence length="1620" mass="183710">MLVDLGKYEPFGKKFIEERSYLVKECTENPTIDFSAISIGRATPTLPAPFFRLFNVFDEIEQSKAVAHAVNPSAIDLEQEIYVHGTTVVWSRAGYVVKTMDYSSELQPIQKVLFAQFPAITFKNTTDNQFTVTMAEAVTEEMDMRETVENESSLSVNCDNLCRALCVVFKDYIKICTESKHTITCQIPFEIGEVTPLDVGLIVSQNYVVKPNKKGKTKTAFSSFLKPSTVTTVTPVTPLRRAPSDLYELSSSFVTITNPLKEACPVISKDVNSVGISTLPEPFSDPQKVLFATAEVSDTGRLPVIVTLNMKDKKHYIWTYDRRKNKGILSEKTRGFSPSPLVSRKRPLPDDLVDNNTRKRQKSISGVKDHFYEGYSSKDDIDLEDVKERDLYNELLDPSEISIRLLWRETLGKKESTKLRNEERIESSAFLVHGLKGQEMICIMNYALKSLQLINLDKATYSINKCVELKTSALFAIPIYATRDRHIDLLYMSNENKLRLFIDKSFNYSIIQPTSPSDAIPHKLLDPLHDKFSIQYSNDEIYRYQLNLKPQSVMVRDCLLAVDCGSINHFPRIWSRFIDICFFSQQELNTLSTPDHEWKSFLVALLSSLAIRRRKKRSYLERKKRRLSYKISSASNAYLSDDTPIPTKWIERVIELSEASDSPKLPLPAFVEIVHNLHVIYEEYRIKKPTFMHAKALGYLLLQCAVLLRSDDWIRYYENQGLQTELVHSLEVADEDIRENMTEPASIQACLQEITPKNSSKPTLLRSFGVNTLEPALYYYTNTYARTTKSLWTIYGALYDTSSDAASLLSRIISEGVTRHTIDMLEESIAAPILDVLNKFKSHPTFDWPKEAYILIGRNDIYKQLEAKVVVCDPNIDTFKLASHEAYEHVASLDELMKDQVALNDECVYKSDIMDMQTEHFRFGFDGLVKKVRIMLDASRIPEHHVSERADISDDELTIEYQEQILIIAQRTLALAAGRGIYAFGTHIPDLTKVLPFETIVLSAKILPLRTIVALESEYITSEMLIWPQFHNGVAAGLRIAPNNEIDDSWINFCSPAELTPEHGGMLLAMGLNGALKRLPFGHWVRFFSHTYEPVSLGFILGAAVAYRGTRHSKVTKILSVHIPSLLPDGGHSFNYSNMIIATSLLGMGLVYSKSCDRLMVTVMLQELGKNAYSDPSTLSPDYESCALAAGFALGFITLGSGNHLEALEDLQLRNRLYNLMSGRFVTATHSQQQQDCLQEDTDIPEMNASKDHLINLDITSPGATIALGLMYLKTENKRVADHVDILETRPYLNYVRPDFLLIRVVAKNLIMWSTIMPTDTWIESQLPDFIVHPSAEEQEQHVKLDEEVSKQAMYNIICGSCLCLGLRYAGSKNKEALGVLLSRLDSFMKLSTLPDTTPQKRVTKCIVRTCIDVVCTAAAMVMAGSGDQQVFARLQQLYSRTTAEVSYGSHMAVSMALGLLFVGLGGYTLKTTDEAIAGLLCAFYPFYPINTEDNRYHLQVFRHLWVLAIDSRWLIPFDVDHRQPCRLPMYLELYDDDGRASNDERRVYQVRIEAPSVVPDYSLIKSIRLDSNRYWPLFVDEKAGKYRESIIRSGIIYVKRKDGKLSYEEDPCGRSSFDM</sequence>
<evidence type="ECO:0000256" key="6">
    <source>
        <dbReference type="SAM" id="MobiDB-lite"/>
    </source>
</evidence>
<keyword evidence="4" id="KW-0498">Mitosis</keyword>
<dbReference type="EMBL" id="KV921863">
    <property type="protein sequence ID" value="ORE10708.1"/>
    <property type="molecule type" value="Genomic_DNA"/>
</dbReference>
<dbReference type="Pfam" id="PF21282">
    <property type="entry name" value="APC1_3rd"/>
    <property type="match status" value="1"/>
</dbReference>
<gene>
    <name evidence="9" type="ORF">BCV72DRAFT_268464</name>
</gene>
<proteinExistence type="inferred from homology"/>
<organism evidence="9">
    <name type="scientific">Rhizopus microsporus var. microsporus</name>
    <dbReference type="NCBI Taxonomy" id="86635"/>
    <lineage>
        <taxon>Eukaryota</taxon>
        <taxon>Fungi</taxon>
        <taxon>Fungi incertae sedis</taxon>
        <taxon>Mucoromycota</taxon>
        <taxon>Mucoromycotina</taxon>
        <taxon>Mucoromycetes</taxon>
        <taxon>Mucorales</taxon>
        <taxon>Mucorineae</taxon>
        <taxon>Rhizopodaceae</taxon>
        <taxon>Rhizopus</taxon>
    </lineage>
</organism>
<evidence type="ECO:0000259" key="8">
    <source>
        <dbReference type="Pfam" id="PF21282"/>
    </source>
</evidence>
<evidence type="ECO:0000313" key="9">
    <source>
        <dbReference type="EMBL" id="ORE10708.1"/>
    </source>
</evidence>
<feature type="domain" description="Anaphase-promoting complex subunit 1 beta-sandwich" evidence="8">
    <location>
        <begin position="1513"/>
        <end position="1601"/>
    </location>
</feature>
<keyword evidence="3" id="KW-0677">Repeat</keyword>
<dbReference type="OrthoDB" id="26401at2759"/>
<dbReference type="GO" id="GO:0031145">
    <property type="term" value="P:anaphase-promoting complex-dependent catabolic process"/>
    <property type="evidence" value="ECO:0007669"/>
    <property type="project" value="TreeGrafter"/>
</dbReference>